<name>A0A9N7MLD5_STRHE</name>
<comment type="subunit">
    <text evidence="9">Heterodimer of SAE1A or SAE1B and SAE2. The complex binds SUMO proteins via SAE2.</text>
</comment>
<keyword evidence="6" id="KW-0007">Acetylation</keyword>
<dbReference type="InterPro" id="IPR000594">
    <property type="entry name" value="ThiF_NAD_FAD-bd"/>
</dbReference>
<comment type="similarity">
    <text evidence="3">Belongs to the ubiquitin-activating E1 family.</text>
</comment>
<dbReference type="GO" id="GO:0031510">
    <property type="term" value="C:SUMO activating enzyme complex"/>
    <property type="evidence" value="ECO:0007669"/>
    <property type="project" value="TreeGrafter"/>
</dbReference>
<keyword evidence="12" id="KW-1185">Reference proteome</keyword>
<dbReference type="GO" id="GO:0019948">
    <property type="term" value="F:SUMO activating enzyme activity"/>
    <property type="evidence" value="ECO:0007669"/>
    <property type="project" value="TreeGrafter"/>
</dbReference>
<dbReference type="GO" id="GO:0016925">
    <property type="term" value="P:protein sumoylation"/>
    <property type="evidence" value="ECO:0007669"/>
    <property type="project" value="TreeGrafter"/>
</dbReference>
<gene>
    <name evidence="11" type="ORF">SHERM_09793</name>
</gene>
<keyword evidence="7" id="KW-0539">Nucleus</keyword>
<accession>A0A9N7MLD5</accession>
<evidence type="ECO:0000259" key="10">
    <source>
        <dbReference type="Pfam" id="PF00899"/>
    </source>
</evidence>
<evidence type="ECO:0000256" key="5">
    <source>
        <dbReference type="ARBA" id="ARBA00022786"/>
    </source>
</evidence>
<dbReference type="Gene3D" id="3.40.50.720">
    <property type="entry name" value="NAD(P)-binding Rossmann-like Domain"/>
    <property type="match status" value="1"/>
</dbReference>
<organism evidence="11 12">
    <name type="scientific">Striga hermonthica</name>
    <name type="common">Purple witchweed</name>
    <name type="synonym">Buchnera hermonthica</name>
    <dbReference type="NCBI Taxonomy" id="68872"/>
    <lineage>
        <taxon>Eukaryota</taxon>
        <taxon>Viridiplantae</taxon>
        <taxon>Streptophyta</taxon>
        <taxon>Embryophyta</taxon>
        <taxon>Tracheophyta</taxon>
        <taxon>Spermatophyta</taxon>
        <taxon>Magnoliopsida</taxon>
        <taxon>eudicotyledons</taxon>
        <taxon>Gunneridae</taxon>
        <taxon>Pentapetalae</taxon>
        <taxon>asterids</taxon>
        <taxon>lamiids</taxon>
        <taxon>Lamiales</taxon>
        <taxon>Orobanchaceae</taxon>
        <taxon>Buchnereae</taxon>
        <taxon>Striga</taxon>
    </lineage>
</organism>
<dbReference type="SUPFAM" id="SSF69572">
    <property type="entry name" value="Activating enzymes of the ubiquitin-like proteins"/>
    <property type="match status" value="1"/>
</dbReference>
<keyword evidence="5" id="KW-0833">Ubl conjugation pathway</keyword>
<comment type="caution">
    <text evidence="11">The sequence shown here is derived from an EMBL/GenBank/DDBJ whole genome shotgun (WGS) entry which is preliminary data.</text>
</comment>
<evidence type="ECO:0000256" key="7">
    <source>
        <dbReference type="ARBA" id="ARBA00023242"/>
    </source>
</evidence>
<dbReference type="PANTHER" id="PTHR10953:SF162">
    <property type="entry name" value="SUMO-ACTIVATING ENZYME SUBUNIT 1"/>
    <property type="match status" value="1"/>
</dbReference>
<evidence type="ECO:0000256" key="9">
    <source>
        <dbReference type="ARBA" id="ARBA00063459"/>
    </source>
</evidence>
<sequence length="342" mass="37997">MDGEELTEHETALYDRQIRVWGADAQRRLSKSRILVSGLKGTVIEFCKNVVLAGVGSLTLNDDRMVSDDLLSSNFLIPPDENGYAGKSLAELCCDSLKDFNPMVQVSVVKGDLSSFSVDIFDKFDVVVISSCSLSVKQSVNEKCRKLSKRIAFYTVDCRDSCGEIFVDLQNYVYSKKKGDKKAECLLQYPSFEEAISVPWKSLPRRVSKLYLAMRVIERYEELENRSPGETSALDLPNIQKLRKELCEANSVDESQIPDSLLERLLEGRREFPPVCAVVGGILGQEVIKAISGKGDPLKNFFFFDAMDGKGIIEDISKQKSGKGIIEDVSKLTSGDSFVAIV</sequence>
<proteinExistence type="inferred from homology"/>
<evidence type="ECO:0000256" key="1">
    <source>
        <dbReference type="ARBA" id="ARBA00004123"/>
    </source>
</evidence>
<comment type="pathway">
    <text evidence="2">Protein modification; protein sumoylation.</text>
</comment>
<feature type="domain" description="THIF-type NAD/FAD binding fold" evidence="10">
    <location>
        <begin position="14"/>
        <end position="314"/>
    </location>
</feature>
<dbReference type="FunFam" id="3.40.50.720:FF:000404">
    <property type="entry name" value="SUMO-activating enzyme subunit 1B-2"/>
    <property type="match status" value="1"/>
</dbReference>
<evidence type="ECO:0000256" key="2">
    <source>
        <dbReference type="ARBA" id="ARBA00004718"/>
    </source>
</evidence>
<evidence type="ECO:0000256" key="8">
    <source>
        <dbReference type="ARBA" id="ARBA00044354"/>
    </source>
</evidence>
<reference evidence="11" key="1">
    <citation type="submission" date="2019-12" db="EMBL/GenBank/DDBJ databases">
        <authorList>
            <person name="Scholes J."/>
        </authorList>
    </citation>
    <scope>NUCLEOTIDE SEQUENCE</scope>
</reference>
<dbReference type="OrthoDB" id="1708823at2759"/>
<dbReference type="EMBL" id="CACSLK010000984">
    <property type="protein sequence ID" value="CAA0806916.1"/>
    <property type="molecule type" value="Genomic_DNA"/>
</dbReference>
<evidence type="ECO:0000256" key="6">
    <source>
        <dbReference type="ARBA" id="ARBA00022990"/>
    </source>
</evidence>
<dbReference type="InterPro" id="IPR045886">
    <property type="entry name" value="ThiF/MoeB/HesA"/>
</dbReference>
<comment type="subcellular location">
    <subcellularLocation>
        <location evidence="1">Nucleus</location>
    </subcellularLocation>
</comment>
<evidence type="ECO:0000256" key="3">
    <source>
        <dbReference type="ARBA" id="ARBA00005673"/>
    </source>
</evidence>
<dbReference type="AlphaFoldDB" id="A0A9N7MLD5"/>
<evidence type="ECO:0000313" key="12">
    <source>
        <dbReference type="Proteomes" id="UP001153555"/>
    </source>
</evidence>
<dbReference type="InterPro" id="IPR035985">
    <property type="entry name" value="Ubiquitin-activating_enz"/>
</dbReference>
<evidence type="ECO:0000256" key="4">
    <source>
        <dbReference type="ARBA" id="ARBA00022598"/>
    </source>
</evidence>
<dbReference type="PANTHER" id="PTHR10953">
    <property type="entry name" value="UBIQUITIN-ACTIVATING ENZYME E1"/>
    <property type="match status" value="1"/>
</dbReference>
<protein>
    <recommendedName>
        <fullName evidence="8">Ubiquitin-like 1-activating enzyme E1A</fullName>
    </recommendedName>
</protein>
<dbReference type="GO" id="GO:0005737">
    <property type="term" value="C:cytoplasm"/>
    <property type="evidence" value="ECO:0007669"/>
    <property type="project" value="TreeGrafter"/>
</dbReference>
<dbReference type="Pfam" id="PF00899">
    <property type="entry name" value="ThiF"/>
    <property type="match status" value="1"/>
</dbReference>
<evidence type="ECO:0000313" key="11">
    <source>
        <dbReference type="EMBL" id="CAA0806916.1"/>
    </source>
</evidence>
<keyword evidence="4" id="KW-0436">Ligase</keyword>
<dbReference type="Proteomes" id="UP001153555">
    <property type="component" value="Unassembled WGS sequence"/>
</dbReference>